<dbReference type="AlphaFoldDB" id="A0A8J2BTT2"/>
<organism evidence="1 2">
    <name type="scientific">Candidatus Methylacidithermus pantelleriae</name>
    <dbReference type="NCBI Taxonomy" id="2744239"/>
    <lineage>
        <taxon>Bacteria</taxon>
        <taxon>Pseudomonadati</taxon>
        <taxon>Verrucomicrobiota</taxon>
        <taxon>Methylacidiphilae</taxon>
        <taxon>Methylacidiphilales</taxon>
        <taxon>Methylacidiphilaceae</taxon>
        <taxon>Candidatus Methylacidithermus</taxon>
    </lineage>
</organism>
<reference evidence="1" key="1">
    <citation type="submission" date="2021-02" db="EMBL/GenBank/DDBJ databases">
        <authorList>
            <person name="Cremers G."/>
            <person name="Picone N."/>
        </authorList>
    </citation>
    <scope>NUCLEOTIDE SEQUENCE</scope>
    <source>
        <strain evidence="1">PQ17</strain>
    </source>
</reference>
<name>A0A8J2BTT2_9BACT</name>
<evidence type="ECO:0000313" key="2">
    <source>
        <dbReference type="Proteomes" id="UP000663859"/>
    </source>
</evidence>
<evidence type="ECO:0000313" key="1">
    <source>
        <dbReference type="EMBL" id="CAF0700015.1"/>
    </source>
</evidence>
<protein>
    <recommendedName>
        <fullName evidence="3">Transposase</fullName>
    </recommendedName>
</protein>
<keyword evidence="2" id="KW-1185">Reference proteome</keyword>
<proteinExistence type="predicted"/>
<accession>A0A8J2BTT2</accession>
<dbReference type="Proteomes" id="UP000663859">
    <property type="component" value="Unassembled WGS sequence"/>
</dbReference>
<gene>
    <name evidence="1" type="ORF">MPNT_320011</name>
</gene>
<evidence type="ECO:0008006" key="3">
    <source>
        <dbReference type="Google" id="ProtNLM"/>
    </source>
</evidence>
<sequence length="76" mass="8103">MDPFCLVTRCLAGAVGIDTNEDHLALAKTDPSGNLVKIGGIRSNLHGKNKEEATAIFARGCKKIGRALRTNRARGL</sequence>
<comment type="caution">
    <text evidence="1">The sequence shown here is derived from an EMBL/GenBank/DDBJ whole genome shotgun (WGS) entry which is preliminary data.</text>
</comment>
<dbReference type="EMBL" id="CAJNOB010000026">
    <property type="protein sequence ID" value="CAF0700015.1"/>
    <property type="molecule type" value="Genomic_DNA"/>
</dbReference>